<evidence type="ECO:0000313" key="2">
    <source>
        <dbReference type="EMBL" id="TIX49015.1"/>
    </source>
</evidence>
<dbReference type="AlphaFoldDB" id="A0A4T3EWS5"/>
<keyword evidence="1" id="KW-1133">Transmembrane helix</keyword>
<dbReference type="Proteomes" id="UP000309389">
    <property type="component" value="Unassembled WGS sequence"/>
</dbReference>
<keyword evidence="3" id="KW-1185">Reference proteome</keyword>
<feature type="transmembrane region" description="Helical" evidence="1">
    <location>
        <begin position="417"/>
        <end position="436"/>
    </location>
</feature>
<evidence type="ECO:0000256" key="1">
    <source>
        <dbReference type="SAM" id="Phobius"/>
    </source>
</evidence>
<dbReference type="OrthoDB" id="1082056at2"/>
<protein>
    <recommendedName>
        <fullName evidence="4">AcrB/AcrD/AcrF family protein</fullName>
    </recommendedName>
</protein>
<dbReference type="EMBL" id="SSHH01000004">
    <property type="protein sequence ID" value="TIX49015.1"/>
    <property type="molecule type" value="Genomic_DNA"/>
</dbReference>
<organism evidence="2 3">
    <name type="scientific">Alteraurantiacibacter aquimixticola</name>
    <dbReference type="NCBI Taxonomy" id="2489173"/>
    <lineage>
        <taxon>Bacteria</taxon>
        <taxon>Pseudomonadati</taxon>
        <taxon>Pseudomonadota</taxon>
        <taxon>Alphaproteobacteria</taxon>
        <taxon>Sphingomonadales</taxon>
        <taxon>Erythrobacteraceae</taxon>
        <taxon>Alteraurantiacibacter</taxon>
    </lineage>
</organism>
<gene>
    <name evidence="2" type="ORF">E5222_14900</name>
</gene>
<feature type="transmembrane region" description="Helical" evidence="1">
    <location>
        <begin position="20"/>
        <end position="39"/>
    </location>
</feature>
<keyword evidence="1" id="KW-0472">Membrane</keyword>
<evidence type="ECO:0000313" key="3">
    <source>
        <dbReference type="Proteomes" id="UP000309389"/>
    </source>
</evidence>
<feature type="transmembrane region" description="Helical" evidence="1">
    <location>
        <begin position="364"/>
        <end position="381"/>
    </location>
</feature>
<keyword evidence="1" id="KW-0812">Transmembrane</keyword>
<feature type="transmembrane region" description="Helical" evidence="1">
    <location>
        <begin position="280"/>
        <end position="299"/>
    </location>
</feature>
<feature type="transmembrane region" description="Helical" evidence="1">
    <location>
        <begin position="99"/>
        <end position="119"/>
    </location>
</feature>
<reference evidence="2 3" key="1">
    <citation type="submission" date="2019-04" db="EMBL/GenBank/DDBJ databases">
        <title>Altererythrobacter aquimixticola sp. nov., isolated from sediment of junction between the ocean and a freshwater spring.</title>
        <authorList>
            <person name="Yoon J.-H."/>
        </authorList>
    </citation>
    <scope>NUCLEOTIDE SEQUENCE [LARGE SCALE GENOMIC DNA]</scope>
    <source>
        <strain evidence="2 3">SSKS-13</strain>
    </source>
</reference>
<comment type="caution">
    <text evidence="2">The sequence shown here is derived from an EMBL/GenBank/DDBJ whole genome shotgun (WGS) entry which is preliminary data.</text>
</comment>
<feature type="transmembrane region" description="Helical" evidence="1">
    <location>
        <begin position="125"/>
        <end position="144"/>
    </location>
</feature>
<feature type="transmembrane region" description="Helical" evidence="1">
    <location>
        <begin position="217"/>
        <end position="236"/>
    </location>
</feature>
<evidence type="ECO:0008006" key="4">
    <source>
        <dbReference type="Google" id="ProtNLM"/>
    </source>
</evidence>
<sequence length="580" mass="62413">MPGSASFDWRAFAFRPAAVWAAWGLWCVVVLVLLPLRGFEPQGPDDYMRLFEVRDLLAGQGWYDVTQYRVNPPEGASMHWSRLVDIPLALVALFAGERAALIVVPLLYLLAALFALRAILRKLGFGALATGIGLLIMPMMPLLAEQFMPMRIDHHAPQAVVGLVAVALLVDGGRVKAALAGVLGAAWVAISLEGLPIIAAIAGVLGLAYWWHDDRRLGAFLGALAMAAPAFSLATRPVSDFALPYCDILMPGHMAAFAAAAVTALALPFAPAQQSRNGRLAGLAMIPLVCGPLAFVMLGECAADPFARLDPLLEQYWHGYITEGLPIWRQPLSVAAVLAWTLALVLVGWHRLRLGKSEAEVRPLDTLGLIAVLACLYSFMLMREGVFAQWLAIPFAASLLAEYLPKARALTSPLPRIAATLACFGLATPMFVSALLKPLDPVFASDTMRAGMDAPIDLRGCDLSQLALLEKGLVLAPLDIGPAILGQTPHNIVMASYHRNAEEMHDVLAFYTGSMEQGRALADKMQPDYVVACASKADLALYRTAAPDNMANLLVSGEVPDWLEPVEGFAEGPLSVYRVR</sequence>
<name>A0A4T3EWS5_9SPHN</name>
<proteinExistence type="predicted"/>
<feature type="transmembrane region" description="Helical" evidence="1">
    <location>
        <begin position="248"/>
        <end position="268"/>
    </location>
</feature>
<dbReference type="RefSeq" id="WP_136694590.1">
    <property type="nucleotide sequence ID" value="NZ_SSHH01000004.1"/>
</dbReference>
<feature type="transmembrane region" description="Helical" evidence="1">
    <location>
        <begin position="332"/>
        <end position="352"/>
    </location>
</feature>
<feature type="transmembrane region" description="Helical" evidence="1">
    <location>
        <begin position="185"/>
        <end position="210"/>
    </location>
</feature>
<accession>A0A4T3EWS5</accession>